<evidence type="ECO:0000313" key="1">
    <source>
        <dbReference type="EMBL" id="PND02293.1"/>
    </source>
</evidence>
<organism evidence="1 2">
    <name type="scientific">Akkermansia muciniphila</name>
    <dbReference type="NCBI Taxonomy" id="239935"/>
    <lineage>
        <taxon>Bacteria</taxon>
        <taxon>Pseudomonadati</taxon>
        <taxon>Verrucomicrobiota</taxon>
        <taxon>Verrucomicrobiia</taxon>
        <taxon>Verrucomicrobiales</taxon>
        <taxon>Akkermansiaceae</taxon>
        <taxon>Akkermansia</taxon>
    </lineage>
</organism>
<dbReference type="EMBL" id="PJLB01000008">
    <property type="protein sequence ID" value="PND02293.1"/>
    <property type="molecule type" value="Genomic_DNA"/>
</dbReference>
<name>A0AAX0WJH3_9BACT</name>
<dbReference type="AlphaFoldDB" id="A0AAX0WJH3"/>
<comment type="caution">
    <text evidence="1">The sequence shown here is derived from an EMBL/GenBank/DDBJ whole genome shotgun (WGS) entry which is preliminary data.</text>
</comment>
<protein>
    <submittedName>
        <fullName evidence="1">Uncharacterized protein</fullName>
    </submittedName>
</protein>
<evidence type="ECO:0000313" key="2">
    <source>
        <dbReference type="Proteomes" id="UP000236075"/>
    </source>
</evidence>
<sequence length="74" mass="8169">MGMAGRQFGRIRESSVSRGVIRTGLKGTVFRKTLPEFSAERGSRQFGFPVPCKDDEWICFQRGIVSTSSALLTA</sequence>
<dbReference type="Proteomes" id="UP000236075">
    <property type="component" value="Unassembled WGS sequence"/>
</dbReference>
<gene>
    <name evidence="1" type="ORF">CXT95_06395</name>
</gene>
<accession>A0AAX0WJH3</accession>
<reference evidence="1 2" key="1">
    <citation type="journal article" date="2017" name="BMC Genomics">
        <title>Genome sequencing of 39 Akkermansia muciniphila isolates reveals its population structure, genomic and functional diverisity, and global distribution in mammalian gut microbiotas.</title>
        <authorList>
            <person name="Guo X."/>
            <person name="Li S."/>
            <person name="Zhang J."/>
            <person name="Wu F."/>
            <person name="Li X."/>
            <person name="Wu D."/>
            <person name="Zhang M."/>
            <person name="Ou Z."/>
            <person name="Jie Z."/>
            <person name="Yan Q."/>
            <person name="Li P."/>
            <person name="Yi J."/>
            <person name="Peng Y."/>
        </authorList>
    </citation>
    <scope>NUCLEOTIDE SEQUENCE [LARGE SCALE GENOMIC DNA]</scope>
    <source>
        <strain evidence="1 2">GP28</strain>
    </source>
</reference>
<proteinExistence type="predicted"/>